<keyword evidence="5" id="KW-1003">Cell membrane</keyword>
<feature type="transmembrane region" description="Helical" evidence="5">
    <location>
        <begin position="32"/>
        <end position="50"/>
    </location>
</feature>
<comment type="caution">
    <text evidence="6">The sequence shown here is derived from an EMBL/GenBank/DDBJ whole genome shotgun (WGS) entry which is preliminary data.</text>
</comment>
<feature type="transmembrane region" description="Helical" evidence="5">
    <location>
        <begin position="196"/>
        <end position="218"/>
    </location>
</feature>
<keyword evidence="3 5" id="KW-1133">Transmembrane helix</keyword>
<evidence type="ECO:0000256" key="1">
    <source>
        <dbReference type="ARBA" id="ARBA00004141"/>
    </source>
</evidence>
<dbReference type="InterPro" id="IPR002033">
    <property type="entry name" value="TatC"/>
</dbReference>
<feature type="transmembrane region" description="Helical" evidence="5">
    <location>
        <begin position="144"/>
        <end position="168"/>
    </location>
</feature>
<dbReference type="Pfam" id="PF00902">
    <property type="entry name" value="TatC"/>
    <property type="match status" value="1"/>
</dbReference>
<comment type="function">
    <text evidence="5">Part of the twin-arginine translocation (Tat) system that transports large folded proteins containing a characteristic twin-arginine motif in their signal peptide across membranes.</text>
</comment>
<dbReference type="Proteomes" id="UP001500067">
    <property type="component" value="Unassembled WGS sequence"/>
</dbReference>
<dbReference type="EMBL" id="BAABFA010000007">
    <property type="protein sequence ID" value="GAA4462625.1"/>
    <property type="molecule type" value="Genomic_DNA"/>
</dbReference>
<sequence>MSRINRFLSKRVENPKAEMNFLDHIEELRWHILRSAVAIVLGACIAFWKVEWIFDHIILGPAHKEFISYKWFCALGRMLHSDSFCMNQINMKFQNTAVTGQFMMSLSVSTMIGFVGMFPYVLWELWKFIKPALRATEIKMARGIVFWCSLLFFMGVCFAYFIVAPYTINFFGNYSLSPLFENIITIDNYYDTMSNLILALGAVFQLPMLVYFLSRIGILTPEFLRARRRYAFLILFILAMVIAPPDVFSCLLIFVPLYILFEISVAISGRAVKARKLREIMKQQNGDI</sequence>
<keyword evidence="5" id="KW-0653">Protein transport</keyword>
<evidence type="ECO:0000313" key="6">
    <source>
        <dbReference type="EMBL" id="GAA4462625.1"/>
    </source>
</evidence>
<dbReference type="PANTHER" id="PTHR30371">
    <property type="entry name" value="SEC-INDEPENDENT PROTEIN TRANSLOCASE PROTEIN TATC"/>
    <property type="match status" value="1"/>
</dbReference>
<dbReference type="HAMAP" id="MF_00902">
    <property type="entry name" value="TatC"/>
    <property type="match status" value="1"/>
</dbReference>
<dbReference type="NCBIfam" id="TIGR00945">
    <property type="entry name" value="tatC"/>
    <property type="match status" value="1"/>
</dbReference>
<keyword evidence="5" id="KW-0811">Translocation</keyword>
<comment type="similarity">
    <text evidence="5">Belongs to the TatC family.</text>
</comment>
<comment type="subunit">
    <text evidence="5">Forms a complex with TatA.</text>
</comment>
<reference evidence="7" key="1">
    <citation type="journal article" date="2019" name="Int. J. Syst. Evol. Microbiol.">
        <title>The Global Catalogue of Microorganisms (GCM) 10K type strain sequencing project: providing services to taxonomists for standard genome sequencing and annotation.</title>
        <authorList>
            <consortium name="The Broad Institute Genomics Platform"/>
            <consortium name="The Broad Institute Genome Sequencing Center for Infectious Disease"/>
            <person name="Wu L."/>
            <person name="Ma J."/>
        </authorList>
    </citation>
    <scope>NUCLEOTIDE SEQUENCE [LARGE SCALE GENOMIC DNA]</scope>
    <source>
        <strain evidence="7">JCM 32105</strain>
    </source>
</reference>
<organism evidence="6 7">
    <name type="scientific">Nemorincola caseinilytica</name>
    <dbReference type="NCBI Taxonomy" id="2054315"/>
    <lineage>
        <taxon>Bacteria</taxon>
        <taxon>Pseudomonadati</taxon>
        <taxon>Bacteroidota</taxon>
        <taxon>Chitinophagia</taxon>
        <taxon>Chitinophagales</taxon>
        <taxon>Chitinophagaceae</taxon>
        <taxon>Nemorincola</taxon>
    </lineage>
</organism>
<evidence type="ECO:0000256" key="2">
    <source>
        <dbReference type="ARBA" id="ARBA00022692"/>
    </source>
</evidence>
<accession>A0ABP8NAE8</accession>
<keyword evidence="7" id="KW-1185">Reference proteome</keyword>
<evidence type="ECO:0000256" key="3">
    <source>
        <dbReference type="ARBA" id="ARBA00022989"/>
    </source>
</evidence>
<dbReference type="PANTHER" id="PTHR30371:SF0">
    <property type="entry name" value="SEC-INDEPENDENT PROTEIN TRANSLOCASE PROTEIN TATC, CHLOROPLASTIC-RELATED"/>
    <property type="match status" value="1"/>
</dbReference>
<proteinExistence type="inferred from homology"/>
<protein>
    <recommendedName>
        <fullName evidence="5">Sec-independent protein translocase protein TatC</fullName>
    </recommendedName>
</protein>
<name>A0ABP8NAE8_9BACT</name>
<evidence type="ECO:0000256" key="4">
    <source>
        <dbReference type="ARBA" id="ARBA00023136"/>
    </source>
</evidence>
<dbReference type="PRINTS" id="PR01840">
    <property type="entry name" value="TATCFAMILY"/>
</dbReference>
<keyword evidence="2 5" id="KW-0812">Transmembrane</keyword>
<feature type="transmembrane region" description="Helical" evidence="5">
    <location>
        <begin position="230"/>
        <end position="247"/>
    </location>
</feature>
<gene>
    <name evidence="5 6" type="primary">tatC</name>
    <name evidence="6" type="ORF">GCM10023093_09580</name>
</gene>
<evidence type="ECO:0000313" key="7">
    <source>
        <dbReference type="Proteomes" id="UP001500067"/>
    </source>
</evidence>
<keyword evidence="4 5" id="KW-0472">Membrane</keyword>
<keyword evidence="5" id="KW-0813">Transport</keyword>
<dbReference type="RefSeq" id="WP_345079359.1">
    <property type="nucleotide sequence ID" value="NZ_BAABFA010000007.1"/>
</dbReference>
<feature type="transmembrane region" description="Helical" evidence="5">
    <location>
        <begin position="102"/>
        <end position="123"/>
    </location>
</feature>
<comment type="subcellular location">
    <subcellularLocation>
        <location evidence="5">Cell membrane</location>
        <topology evidence="5">Multi-pass membrane protein</topology>
    </subcellularLocation>
    <subcellularLocation>
        <location evidence="1">Membrane</location>
        <topology evidence="1">Multi-pass membrane protein</topology>
    </subcellularLocation>
</comment>
<evidence type="ECO:0000256" key="5">
    <source>
        <dbReference type="HAMAP-Rule" id="MF_00902"/>
    </source>
</evidence>
<feature type="transmembrane region" description="Helical" evidence="5">
    <location>
        <begin position="253"/>
        <end position="272"/>
    </location>
</feature>